<evidence type="ECO:0000259" key="7">
    <source>
        <dbReference type="SMART" id="SM00829"/>
    </source>
</evidence>
<evidence type="ECO:0000256" key="4">
    <source>
        <dbReference type="ARBA" id="ARBA00022833"/>
    </source>
</evidence>
<evidence type="ECO:0000256" key="5">
    <source>
        <dbReference type="ARBA" id="ARBA00023002"/>
    </source>
</evidence>
<keyword evidence="3 6" id="KW-0479">Metal-binding</keyword>
<dbReference type="SMART" id="SM00829">
    <property type="entry name" value="PKS_ER"/>
    <property type="match status" value="1"/>
</dbReference>
<dbReference type="SUPFAM" id="SSF51735">
    <property type="entry name" value="NAD(P)-binding Rossmann-fold domains"/>
    <property type="match status" value="1"/>
</dbReference>
<reference evidence="8" key="1">
    <citation type="submission" date="2022-12" db="EMBL/GenBank/DDBJ databases">
        <authorList>
            <person name="Petersen C."/>
        </authorList>
    </citation>
    <scope>NUCLEOTIDE SEQUENCE</scope>
    <source>
        <strain evidence="8">IBT 17660</strain>
    </source>
</reference>
<dbReference type="PROSITE" id="PS00059">
    <property type="entry name" value="ADH_ZINC"/>
    <property type="match status" value="1"/>
</dbReference>
<dbReference type="CDD" id="cd08297">
    <property type="entry name" value="CAD3"/>
    <property type="match status" value="1"/>
</dbReference>
<dbReference type="InterPro" id="IPR011032">
    <property type="entry name" value="GroES-like_sf"/>
</dbReference>
<comment type="similarity">
    <text evidence="2 6">Belongs to the zinc-containing alcohol dehydrogenase family.</text>
</comment>
<dbReference type="InterPro" id="IPR013154">
    <property type="entry name" value="ADH-like_N"/>
</dbReference>
<name>A0A9X0BFR7_9EURO</name>
<protein>
    <recommendedName>
        <fullName evidence="7">Enoyl reductase (ER) domain-containing protein</fullName>
    </recommendedName>
</protein>
<dbReference type="Pfam" id="PF08240">
    <property type="entry name" value="ADH_N"/>
    <property type="match status" value="1"/>
</dbReference>
<evidence type="ECO:0000256" key="6">
    <source>
        <dbReference type="RuleBase" id="RU361277"/>
    </source>
</evidence>
<reference evidence="8" key="2">
    <citation type="journal article" date="2023" name="IMA Fungus">
        <title>Comparative genomic study of the Penicillium genus elucidates a diverse pangenome and 15 lateral gene transfer events.</title>
        <authorList>
            <person name="Petersen C."/>
            <person name="Sorensen T."/>
            <person name="Nielsen M.R."/>
            <person name="Sondergaard T.E."/>
            <person name="Sorensen J.L."/>
            <person name="Fitzpatrick D.A."/>
            <person name="Frisvad J.C."/>
            <person name="Nielsen K.L."/>
        </authorList>
    </citation>
    <scope>NUCLEOTIDE SEQUENCE</scope>
    <source>
        <strain evidence="8">IBT 17660</strain>
    </source>
</reference>
<keyword evidence="5" id="KW-0560">Oxidoreductase</keyword>
<comment type="cofactor">
    <cofactor evidence="1 6">
        <name>Zn(2+)</name>
        <dbReference type="ChEBI" id="CHEBI:29105"/>
    </cofactor>
</comment>
<dbReference type="Gene3D" id="3.90.180.10">
    <property type="entry name" value="Medium-chain alcohol dehydrogenases, catalytic domain"/>
    <property type="match status" value="2"/>
</dbReference>
<dbReference type="GO" id="GO:0005737">
    <property type="term" value="C:cytoplasm"/>
    <property type="evidence" value="ECO:0007669"/>
    <property type="project" value="TreeGrafter"/>
</dbReference>
<sequence length="396" mass="42473">PATCRSRQSPPIQIAAVVASSISDTTKVGIKSNRPVPTPGKGEILIKLEFSGVCHSDLHSIRGDTPMLTDVAGHEGVGKVVKVGPEVDEKQWMGTRVGIRSVSFIAKSSGIDSGCVSTIRWLYSSCRQCEICEVNHTVCPYQKNAGANVPGTFQQYIVSPALHVTRIPEQLSPDSAAPLLCAGIAMYSSIMKTKTRPGDSLAILGAGGGLGHMYIPYSAFDGWTLFSNEDTSPRGIQIAVKKGLKVIAIDSGDKKKQLCLSLGATEFLDYRELNIVQAVKAKTTFGVHAVICTANGERAYEQSMQMLRPFGTLVCVGIPNRPFKLPATPFDMIVKGLTIVGNSAGTADEMDEMLAMAVAGDVKAHIEVFGLDDINDVLDRLERSEIDGRVVLRIPQ</sequence>
<dbReference type="InterPro" id="IPR036291">
    <property type="entry name" value="NAD(P)-bd_dom_sf"/>
</dbReference>
<dbReference type="InterPro" id="IPR002328">
    <property type="entry name" value="ADH_Zn_CS"/>
</dbReference>
<dbReference type="InterPro" id="IPR013149">
    <property type="entry name" value="ADH-like_C"/>
</dbReference>
<dbReference type="GO" id="GO:0008270">
    <property type="term" value="F:zinc ion binding"/>
    <property type="evidence" value="ECO:0007669"/>
    <property type="project" value="InterPro"/>
</dbReference>
<gene>
    <name evidence="8" type="ORF">N7530_011499</name>
</gene>
<dbReference type="PANTHER" id="PTHR42940">
    <property type="entry name" value="ALCOHOL DEHYDROGENASE 1-RELATED"/>
    <property type="match status" value="1"/>
</dbReference>
<dbReference type="OrthoDB" id="1879366at2759"/>
<dbReference type="Proteomes" id="UP001147760">
    <property type="component" value="Unassembled WGS sequence"/>
</dbReference>
<dbReference type="SUPFAM" id="SSF50129">
    <property type="entry name" value="GroES-like"/>
    <property type="match status" value="1"/>
</dbReference>
<dbReference type="Gene3D" id="3.40.50.720">
    <property type="entry name" value="NAD(P)-binding Rossmann-like Domain"/>
    <property type="match status" value="2"/>
</dbReference>
<keyword evidence="4 6" id="KW-0862">Zinc</keyword>
<comment type="caution">
    <text evidence="8">The sequence shown here is derived from an EMBL/GenBank/DDBJ whole genome shotgun (WGS) entry which is preliminary data.</text>
</comment>
<keyword evidence="9" id="KW-1185">Reference proteome</keyword>
<organism evidence="8 9">
    <name type="scientific">Penicillium desertorum</name>
    <dbReference type="NCBI Taxonomy" id="1303715"/>
    <lineage>
        <taxon>Eukaryota</taxon>
        <taxon>Fungi</taxon>
        <taxon>Dikarya</taxon>
        <taxon>Ascomycota</taxon>
        <taxon>Pezizomycotina</taxon>
        <taxon>Eurotiomycetes</taxon>
        <taxon>Eurotiomycetidae</taxon>
        <taxon>Eurotiales</taxon>
        <taxon>Aspergillaceae</taxon>
        <taxon>Penicillium</taxon>
    </lineage>
</organism>
<dbReference type="AlphaFoldDB" id="A0A9X0BFR7"/>
<dbReference type="Pfam" id="PF00107">
    <property type="entry name" value="ADH_zinc_N"/>
    <property type="match status" value="1"/>
</dbReference>
<evidence type="ECO:0000256" key="3">
    <source>
        <dbReference type="ARBA" id="ARBA00022723"/>
    </source>
</evidence>
<dbReference type="GO" id="GO:0004022">
    <property type="term" value="F:alcohol dehydrogenase (NAD+) activity"/>
    <property type="evidence" value="ECO:0007669"/>
    <property type="project" value="TreeGrafter"/>
</dbReference>
<dbReference type="InterPro" id="IPR020843">
    <property type="entry name" value="ER"/>
</dbReference>
<dbReference type="EMBL" id="JAPWDO010000009">
    <property type="protein sequence ID" value="KAJ5456225.1"/>
    <property type="molecule type" value="Genomic_DNA"/>
</dbReference>
<proteinExistence type="inferred from homology"/>
<evidence type="ECO:0000256" key="2">
    <source>
        <dbReference type="ARBA" id="ARBA00008072"/>
    </source>
</evidence>
<dbReference type="PANTHER" id="PTHR42940:SF2">
    <property type="entry name" value="DEHYDROGENASE FAMILY OXIDOREDUCTASE, PUTATIVE (JCVI)-RELATED"/>
    <property type="match status" value="1"/>
</dbReference>
<feature type="domain" description="Enoyl reductase (ER)" evidence="7">
    <location>
        <begin position="21"/>
        <end position="392"/>
    </location>
</feature>
<evidence type="ECO:0000313" key="8">
    <source>
        <dbReference type="EMBL" id="KAJ5456225.1"/>
    </source>
</evidence>
<accession>A0A9X0BFR7</accession>
<feature type="non-terminal residue" evidence="8">
    <location>
        <position position="1"/>
    </location>
</feature>
<evidence type="ECO:0000256" key="1">
    <source>
        <dbReference type="ARBA" id="ARBA00001947"/>
    </source>
</evidence>
<evidence type="ECO:0000313" key="9">
    <source>
        <dbReference type="Proteomes" id="UP001147760"/>
    </source>
</evidence>